<gene>
    <name evidence="5" type="ORF">PPROV_000170200</name>
</gene>
<dbReference type="Gene3D" id="1.25.40.20">
    <property type="entry name" value="Ankyrin repeat-containing domain"/>
    <property type="match status" value="2"/>
</dbReference>
<evidence type="ECO:0000256" key="3">
    <source>
        <dbReference type="PROSITE-ProRule" id="PRU00023"/>
    </source>
</evidence>
<dbReference type="Proteomes" id="UP000660262">
    <property type="component" value="Unassembled WGS sequence"/>
</dbReference>
<protein>
    <submittedName>
        <fullName evidence="5">Uncharacterized protein</fullName>
    </submittedName>
</protein>
<reference evidence="5" key="1">
    <citation type="submission" date="2020-10" db="EMBL/GenBank/DDBJ databases">
        <title>Unveiling of a novel bifunctional photoreceptor, Dualchrome1, isolated from a cosmopolitan green alga.</title>
        <authorList>
            <person name="Suzuki S."/>
            <person name="Kawachi M."/>
        </authorList>
    </citation>
    <scope>NUCLEOTIDE SEQUENCE</scope>
    <source>
        <strain evidence="5">NIES 2893</strain>
    </source>
</reference>
<organism evidence="5 6">
    <name type="scientific">Pycnococcus provasolii</name>
    <dbReference type="NCBI Taxonomy" id="41880"/>
    <lineage>
        <taxon>Eukaryota</taxon>
        <taxon>Viridiplantae</taxon>
        <taxon>Chlorophyta</taxon>
        <taxon>Pseudoscourfieldiophyceae</taxon>
        <taxon>Pseudoscourfieldiales</taxon>
        <taxon>Pycnococcaceae</taxon>
        <taxon>Pycnococcus</taxon>
    </lineage>
</organism>
<dbReference type="SMART" id="SM00248">
    <property type="entry name" value="ANK"/>
    <property type="match status" value="3"/>
</dbReference>
<dbReference type="PANTHER" id="PTHR24173:SF74">
    <property type="entry name" value="ANKYRIN REPEAT DOMAIN-CONTAINING PROTEIN 16"/>
    <property type="match status" value="1"/>
</dbReference>
<sequence>MRGGGGVGVGGGADTHTSAGEPSLSSLVEAARDNDVQAARDVINAHRRSSSASADEQHTKIDQDELATALWAACSNGHVDMASLLLENSAPVEFSDSDGFTALFWAVESGHPDLVNLLLEHGADANARTDAGEATPLIMACEGTHGAKDVAIVKALLARNVDTEAADAQDATARDFAEACEDEETGEELVALLDAYENEKGRKRAQPDKGPEARNGDDVKTENERPSKRSKAPVGKAKVSLTSLFGKKR</sequence>
<comment type="caution">
    <text evidence="5">The sequence shown here is derived from an EMBL/GenBank/DDBJ whole genome shotgun (WGS) entry which is preliminary data.</text>
</comment>
<dbReference type="PROSITE" id="PS50297">
    <property type="entry name" value="ANK_REP_REGION"/>
    <property type="match status" value="1"/>
</dbReference>
<evidence type="ECO:0000313" key="5">
    <source>
        <dbReference type="EMBL" id="GHP02947.1"/>
    </source>
</evidence>
<dbReference type="EMBL" id="BNJQ01000004">
    <property type="protein sequence ID" value="GHP02947.1"/>
    <property type="molecule type" value="Genomic_DNA"/>
</dbReference>
<evidence type="ECO:0000256" key="2">
    <source>
        <dbReference type="ARBA" id="ARBA00023043"/>
    </source>
</evidence>
<evidence type="ECO:0000256" key="4">
    <source>
        <dbReference type="SAM" id="MobiDB-lite"/>
    </source>
</evidence>
<dbReference type="PRINTS" id="PR01415">
    <property type="entry name" value="ANKYRIN"/>
</dbReference>
<dbReference type="SUPFAM" id="SSF48403">
    <property type="entry name" value="Ankyrin repeat"/>
    <property type="match status" value="1"/>
</dbReference>
<dbReference type="PROSITE" id="PS50088">
    <property type="entry name" value="ANK_REPEAT"/>
    <property type="match status" value="2"/>
</dbReference>
<keyword evidence="1" id="KW-0677">Repeat</keyword>
<feature type="region of interest" description="Disordered" evidence="4">
    <location>
        <begin position="197"/>
        <end position="249"/>
    </location>
</feature>
<keyword evidence="2 3" id="KW-0040">ANK repeat</keyword>
<accession>A0A830HCY4</accession>
<dbReference type="PANTHER" id="PTHR24173">
    <property type="entry name" value="ANKYRIN REPEAT CONTAINING"/>
    <property type="match status" value="1"/>
</dbReference>
<feature type="compositionally biased region" description="Polar residues" evidence="4">
    <location>
        <begin position="15"/>
        <end position="26"/>
    </location>
</feature>
<dbReference type="OrthoDB" id="539213at2759"/>
<evidence type="ECO:0000313" key="6">
    <source>
        <dbReference type="Proteomes" id="UP000660262"/>
    </source>
</evidence>
<keyword evidence="6" id="KW-1185">Reference proteome</keyword>
<feature type="repeat" description="ANK" evidence="3">
    <location>
        <begin position="65"/>
        <end position="97"/>
    </location>
</feature>
<dbReference type="AlphaFoldDB" id="A0A830HCY4"/>
<dbReference type="InterPro" id="IPR036770">
    <property type="entry name" value="Ankyrin_rpt-contain_sf"/>
</dbReference>
<feature type="region of interest" description="Disordered" evidence="4">
    <location>
        <begin position="1"/>
        <end position="31"/>
    </location>
</feature>
<feature type="compositionally biased region" description="Basic and acidic residues" evidence="4">
    <location>
        <begin position="197"/>
        <end position="227"/>
    </location>
</feature>
<dbReference type="InterPro" id="IPR002110">
    <property type="entry name" value="Ankyrin_rpt"/>
</dbReference>
<evidence type="ECO:0000256" key="1">
    <source>
        <dbReference type="ARBA" id="ARBA00022737"/>
    </source>
</evidence>
<feature type="compositionally biased region" description="Gly residues" evidence="4">
    <location>
        <begin position="1"/>
        <end position="13"/>
    </location>
</feature>
<dbReference type="Pfam" id="PF12796">
    <property type="entry name" value="Ank_2"/>
    <property type="match status" value="1"/>
</dbReference>
<proteinExistence type="predicted"/>
<name>A0A830HCY4_9CHLO</name>
<feature type="repeat" description="ANK" evidence="3">
    <location>
        <begin position="98"/>
        <end position="130"/>
    </location>
</feature>